<keyword evidence="2" id="KW-1185">Reference proteome</keyword>
<organism evidence="1 2">
    <name type="scientific">Panicum miliaceum</name>
    <name type="common">Proso millet</name>
    <name type="synonym">Broomcorn millet</name>
    <dbReference type="NCBI Taxonomy" id="4540"/>
    <lineage>
        <taxon>Eukaryota</taxon>
        <taxon>Viridiplantae</taxon>
        <taxon>Streptophyta</taxon>
        <taxon>Embryophyta</taxon>
        <taxon>Tracheophyta</taxon>
        <taxon>Spermatophyta</taxon>
        <taxon>Magnoliopsida</taxon>
        <taxon>Liliopsida</taxon>
        <taxon>Poales</taxon>
        <taxon>Poaceae</taxon>
        <taxon>PACMAD clade</taxon>
        <taxon>Panicoideae</taxon>
        <taxon>Panicodae</taxon>
        <taxon>Paniceae</taxon>
        <taxon>Panicinae</taxon>
        <taxon>Panicum</taxon>
        <taxon>Panicum sect. Panicum</taxon>
    </lineage>
</organism>
<dbReference type="Pfam" id="PF02992">
    <property type="entry name" value="Transposase_21"/>
    <property type="match status" value="1"/>
</dbReference>
<dbReference type="EMBL" id="PQIB02000001">
    <property type="protein sequence ID" value="RLN40133.1"/>
    <property type="molecule type" value="Genomic_DNA"/>
</dbReference>
<dbReference type="InterPro" id="IPR004242">
    <property type="entry name" value="Transposase_21"/>
</dbReference>
<reference evidence="2" key="1">
    <citation type="journal article" date="2019" name="Nat. Commun.">
        <title>The genome of broomcorn millet.</title>
        <authorList>
            <person name="Zou C."/>
            <person name="Miki D."/>
            <person name="Li D."/>
            <person name="Tang Q."/>
            <person name="Xiao L."/>
            <person name="Rajput S."/>
            <person name="Deng P."/>
            <person name="Jia W."/>
            <person name="Huang R."/>
            <person name="Zhang M."/>
            <person name="Sun Y."/>
            <person name="Hu J."/>
            <person name="Fu X."/>
            <person name="Schnable P.S."/>
            <person name="Li F."/>
            <person name="Zhang H."/>
            <person name="Feng B."/>
            <person name="Zhu X."/>
            <person name="Liu R."/>
            <person name="Schnable J.C."/>
            <person name="Zhu J.-K."/>
            <person name="Zhang H."/>
        </authorList>
    </citation>
    <scope>NUCLEOTIDE SEQUENCE [LARGE SCALE GENOMIC DNA]</scope>
</reference>
<evidence type="ECO:0000313" key="2">
    <source>
        <dbReference type="Proteomes" id="UP000275267"/>
    </source>
</evidence>
<evidence type="ECO:0000313" key="1">
    <source>
        <dbReference type="EMBL" id="RLN40133.1"/>
    </source>
</evidence>
<gene>
    <name evidence="1" type="ORF">C2845_PM01G26100</name>
</gene>
<proteinExistence type="predicted"/>
<protein>
    <submittedName>
        <fullName evidence="1">Transposase protein</fullName>
    </submittedName>
</protein>
<name>A0A3L6TIP5_PANMI</name>
<sequence>MMFQRQNIFSALIIPGYPGDNMSVYMEPLIDDLLRAWGKGYGHMTELQRPTSKCEFGTCTHCMTCWRMGCSAAGVSTESSHAQFARQLSSSSG</sequence>
<comment type="caution">
    <text evidence="1">The sequence shown here is derived from an EMBL/GenBank/DDBJ whole genome shotgun (WGS) entry which is preliminary data.</text>
</comment>
<accession>A0A3L6TIP5</accession>
<dbReference type="AlphaFoldDB" id="A0A3L6TIP5"/>
<dbReference type="Proteomes" id="UP000275267">
    <property type="component" value="Unassembled WGS sequence"/>
</dbReference>